<dbReference type="PANTHER" id="PTHR30572:SF4">
    <property type="entry name" value="ABC TRANSPORTER PERMEASE YTRF"/>
    <property type="match status" value="1"/>
</dbReference>
<dbReference type="NCBIfam" id="TIGR03434">
    <property type="entry name" value="ADOP"/>
    <property type="match status" value="1"/>
</dbReference>
<accession>A0A4Q1SIH5</accession>
<proteinExistence type="inferred from homology"/>
<dbReference type="Proteomes" id="UP000290253">
    <property type="component" value="Unassembled WGS sequence"/>
</dbReference>
<evidence type="ECO:0000259" key="9">
    <source>
        <dbReference type="Pfam" id="PF12704"/>
    </source>
</evidence>
<dbReference type="InterPro" id="IPR047928">
    <property type="entry name" value="Perm_prefix_1"/>
</dbReference>
<dbReference type="GO" id="GO:0022857">
    <property type="term" value="F:transmembrane transporter activity"/>
    <property type="evidence" value="ECO:0007669"/>
    <property type="project" value="TreeGrafter"/>
</dbReference>
<dbReference type="InterPro" id="IPR017800">
    <property type="entry name" value="ADOP"/>
</dbReference>
<evidence type="ECO:0000256" key="2">
    <source>
        <dbReference type="ARBA" id="ARBA00022475"/>
    </source>
</evidence>
<dbReference type="NCBIfam" id="NF038403">
    <property type="entry name" value="perm_prefix_1"/>
    <property type="match status" value="1"/>
</dbReference>
<dbReference type="OrthoDB" id="100547at2"/>
<evidence type="ECO:0000256" key="5">
    <source>
        <dbReference type="ARBA" id="ARBA00023136"/>
    </source>
</evidence>
<dbReference type="RefSeq" id="WP_129206811.1">
    <property type="nucleotide sequence ID" value="NZ_BMGU01000001.1"/>
</dbReference>
<keyword evidence="4 7" id="KW-1133">Transmembrane helix</keyword>
<dbReference type="InterPro" id="IPR025857">
    <property type="entry name" value="MacB_PCD"/>
</dbReference>
<keyword evidence="11" id="KW-1185">Reference proteome</keyword>
<gene>
    <name evidence="10" type="ORF">ESZ00_03625</name>
</gene>
<evidence type="ECO:0000313" key="11">
    <source>
        <dbReference type="Proteomes" id="UP000290253"/>
    </source>
</evidence>
<reference evidence="10 11" key="1">
    <citation type="journal article" date="2016" name="Int. J. Syst. Evol. Microbiol.">
        <title>Acidipila dinghuensis sp. nov., an acidobacterium isolated from forest soil.</title>
        <authorList>
            <person name="Jiang Y.W."/>
            <person name="Wang J."/>
            <person name="Chen M.H."/>
            <person name="Lv Y.Y."/>
            <person name="Qiu L.H."/>
        </authorList>
    </citation>
    <scope>NUCLEOTIDE SEQUENCE [LARGE SCALE GENOMIC DNA]</scope>
    <source>
        <strain evidence="10 11">DHOF10</strain>
    </source>
</reference>
<feature type="domain" description="MacB-like periplasmic core" evidence="9">
    <location>
        <begin position="97"/>
        <end position="327"/>
    </location>
</feature>
<feature type="domain" description="ABC3 transporter permease C-terminal" evidence="8">
    <location>
        <begin position="801"/>
        <end position="914"/>
    </location>
</feature>
<dbReference type="PANTHER" id="PTHR30572">
    <property type="entry name" value="MEMBRANE COMPONENT OF TRANSPORTER-RELATED"/>
    <property type="match status" value="1"/>
</dbReference>
<dbReference type="InterPro" id="IPR003838">
    <property type="entry name" value="ABC3_permease_C"/>
</dbReference>
<feature type="transmembrane region" description="Helical" evidence="7">
    <location>
        <begin position="433"/>
        <end position="456"/>
    </location>
</feature>
<evidence type="ECO:0000256" key="1">
    <source>
        <dbReference type="ARBA" id="ARBA00004651"/>
    </source>
</evidence>
<evidence type="ECO:0000256" key="4">
    <source>
        <dbReference type="ARBA" id="ARBA00022989"/>
    </source>
</evidence>
<dbReference type="AlphaFoldDB" id="A0A4Q1SIH5"/>
<comment type="similarity">
    <text evidence="6">Belongs to the ABC-4 integral membrane protein family.</text>
</comment>
<feature type="domain" description="ABC3 transporter permease C-terminal" evidence="8">
    <location>
        <begin position="384"/>
        <end position="503"/>
    </location>
</feature>
<evidence type="ECO:0000256" key="7">
    <source>
        <dbReference type="SAM" id="Phobius"/>
    </source>
</evidence>
<feature type="domain" description="MacB-like periplasmic core" evidence="9">
    <location>
        <begin position="538"/>
        <end position="764"/>
    </location>
</feature>
<evidence type="ECO:0000256" key="3">
    <source>
        <dbReference type="ARBA" id="ARBA00022692"/>
    </source>
</evidence>
<evidence type="ECO:0000313" key="10">
    <source>
        <dbReference type="EMBL" id="RXS97030.1"/>
    </source>
</evidence>
<keyword evidence="2" id="KW-1003">Cell membrane</keyword>
<feature type="transmembrane region" description="Helical" evidence="7">
    <location>
        <begin position="95"/>
        <end position="118"/>
    </location>
</feature>
<dbReference type="Pfam" id="PF12704">
    <property type="entry name" value="MacB_PCD"/>
    <property type="match status" value="2"/>
</dbReference>
<comment type="subcellular location">
    <subcellularLocation>
        <location evidence="1">Cell membrane</location>
        <topology evidence="1">Multi-pass membrane protein</topology>
    </subcellularLocation>
</comment>
<organism evidence="10 11">
    <name type="scientific">Silvibacterium dinghuense</name>
    <dbReference type="NCBI Taxonomy" id="1560006"/>
    <lineage>
        <taxon>Bacteria</taxon>
        <taxon>Pseudomonadati</taxon>
        <taxon>Acidobacteriota</taxon>
        <taxon>Terriglobia</taxon>
        <taxon>Terriglobales</taxon>
        <taxon>Acidobacteriaceae</taxon>
        <taxon>Silvibacterium</taxon>
    </lineage>
</organism>
<protein>
    <submittedName>
        <fullName evidence="10">ABC transporter permease</fullName>
    </submittedName>
</protein>
<name>A0A4Q1SIH5_9BACT</name>
<feature type="transmembrane region" description="Helical" evidence="7">
    <location>
        <begin position="529"/>
        <end position="549"/>
    </location>
</feature>
<feature type="transmembrane region" description="Helical" evidence="7">
    <location>
        <begin position="852"/>
        <end position="872"/>
    </location>
</feature>
<feature type="transmembrane region" description="Helical" evidence="7">
    <location>
        <begin position="794"/>
        <end position="817"/>
    </location>
</feature>
<dbReference type="EMBL" id="SDMK01000001">
    <property type="protein sequence ID" value="RXS97030.1"/>
    <property type="molecule type" value="Genomic_DNA"/>
</dbReference>
<feature type="transmembrane region" description="Helical" evidence="7">
    <location>
        <begin position="884"/>
        <end position="904"/>
    </location>
</feature>
<keyword evidence="3 7" id="KW-0812">Transmembrane</keyword>
<dbReference type="Pfam" id="PF02687">
    <property type="entry name" value="FtsX"/>
    <property type="match status" value="2"/>
</dbReference>
<dbReference type="GO" id="GO:0005886">
    <property type="term" value="C:plasma membrane"/>
    <property type="evidence" value="ECO:0007669"/>
    <property type="project" value="UniProtKB-SubCell"/>
</dbReference>
<sequence>MSMVTNMIRALRALFRSGEVERELDEELQDFLAASIAEKMRRGMTPEEAARAARVEMGSSNVVKHRIRSIGWEATMENLWHDLRYSLRTLAKSPAFTLVAVLSLALGIGANTAIFTLVRQVILQQLPVGDPEQLVSFGNLHASGMLGGVDLSFLDMYTYDFARQLEAAPGPFAGVGSYASMSPRVNLRVPGAALAIQREATLVSGNFFQVLEARPMLGRTIQPYDADAPGRSPVAVVGYRFWQQSLGSDPNIVGKTMDLNAARFTIVGVMPQGFHGLKQEADPSDLWVPETMADAVFLSSNLLEPRSNYFLQMFARSRPGVSMAAESDWLDRQIRAYVRAGESKTPTADREKEIGRLHQPLVPAAEGVSEIRNRYSDALGILMAIVALVLLIACANLANLLLARTVIREREIATRLALGSSRLRIVRQSLMEALVLSLTGGAMGLAVAFLVTRGLIAFVSRGTNGIPLSAVPDAGTLLFTLGVSLFAGLLFGLAPALRIARSSAGPVLNAGTRTAGSAGGRDGRWWPRALVTGQITLCLLLLVGAGLFLRTLARLEGQNFGFDNTHLVFANVDATLAGYKPEQAPALNRRILERLAAIPGVRAAALSDTPPMSYGSWNSSIHPQGYTPAPHEDMSPILKRVSGDYFAATSTPIVAGRAITPEDTASSQKVVVISQAVARHYFPKGDALGHTLTIDIDTAGPWMIVGIAADTLGLGPRRDRADTLYLPLAQLVGPHGEGTQESFASSVTLRTTGSPDQAVQGLRAAIASIDPNLPVLDVRTVQEQMSLFLSQETLVSRLAALFAGLAVLLAAIGLYGVMSFNMVRRVHEIGIRMALGAGTGAVQWMVLRESLVLFLAGIAIGLPAALGLANLLRHQLFQMSPFDPVTFAVAIGGIALVTLLSAWLPARRAARVDPMTALRCD</sequence>
<comment type="caution">
    <text evidence="10">The sequence shown here is derived from an EMBL/GenBank/DDBJ whole genome shotgun (WGS) entry which is preliminary data.</text>
</comment>
<feature type="transmembrane region" description="Helical" evidence="7">
    <location>
        <begin position="378"/>
        <end position="402"/>
    </location>
</feature>
<feature type="transmembrane region" description="Helical" evidence="7">
    <location>
        <begin position="476"/>
        <end position="497"/>
    </location>
</feature>
<evidence type="ECO:0000256" key="6">
    <source>
        <dbReference type="ARBA" id="ARBA00038076"/>
    </source>
</evidence>
<dbReference type="InterPro" id="IPR050250">
    <property type="entry name" value="Macrolide_Exporter_MacB"/>
</dbReference>
<keyword evidence="5 7" id="KW-0472">Membrane</keyword>
<evidence type="ECO:0000259" key="8">
    <source>
        <dbReference type="Pfam" id="PF02687"/>
    </source>
</evidence>